<comment type="similarity">
    <text evidence="1 6">Belongs to the XseB family.</text>
</comment>
<evidence type="ECO:0000256" key="1">
    <source>
        <dbReference type="ARBA" id="ARBA00009998"/>
    </source>
</evidence>
<dbReference type="EC" id="3.1.11.6" evidence="6"/>
<keyword evidence="3 6" id="KW-0540">Nuclease</keyword>
<dbReference type="Proteomes" id="UP000824165">
    <property type="component" value="Unassembled WGS sequence"/>
</dbReference>
<dbReference type="NCBIfam" id="NF002140">
    <property type="entry name" value="PRK00977.1-4"/>
    <property type="match status" value="1"/>
</dbReference>
<dbReference type="InterPro" id="IPR037004">
    <property type="entry name" value="Exonuc_VII_ssu_sf"/>
</dbReference>
<organism evidence="7 8">
    <name type="scientific">Candidatus Ornithomonoglobus intestinigallinarum</name>
    <dbReference type="NCBI Taxonomy" id="2840894"/>
    <lineage>
        <taxon>Bacteria</taxon>
        <taxon>Bacillati</taxon>
        <taxon>Bacillota</taxon>
        <taxon>Clostridia</taxon>
        <taxon>Candidatus Ornithomonoglobus</taxon>
    </lineage>
</organism>
<comment type="caution">
    <text evidence="7">The sequence shown here is derived from an EMBL/GenBank/DDBJ whole genome shotgun (WGS) entry which is preliminary data.</text>
</comment>
<sequence>MATFEEQISKLEETVRLLERGDVSLDESLALFEQGVKLAKSCREQLDNAEKKVKILVNGEKEDFEVNEEQA</sequence>
<dbReference type="Pfam" id="PF02609">
    <property type="entry name" value="Exonuc_VII_S"/>
    <property type="match status" value="1"/>
</dbReference>
<evidence type="ECO:0000256" key="4">
    <source>
        <dbReference type="ARBA" id="ARBA00022801"/>
    </source>
</evidence>
<dbReference type="GO" id="GO:0005829">
    <property type="term" value="C:cytosol"/>
    <property type="evidence" value="ECO:0007669"/>
    <property type="project" value="TreeGrafter"/>
</dbReference>
<keyword evidence="4 6" id="KW-0378">Hydrolase</keyword>
<comment type="subunit">
    <text evidence="6">Heterooligomer composed of large and small subunits.</text>
</comment>
<dbReference type="EMBL" id="DVLU01000103">
    <property type="protein sequence ID" value="HIT86122.1"/>
    <property type="molecule type" value="Genomic_DNA"/>
</dbReference>
<dbReference type="AlphaFoldDB" id="A0A9D1H3U1"/>
<gene>
    <name evidence="6 7" type="primary">xseB</name>
    <name evidence="7" type="ORF">IAA60_09520</name>
</gene>
<evidence type="ECO:0000313" key="8">
    <source>
        <dbReference type="Proteomes" id="UP000824165"/>
    </source>
</evidence>
<comment type="catalytic activity">
    <reaction evidence="6">
        <text>Exonucleolytic cleavage in either 5'- to 3'- or 3'- to 5'-direction to yield nucleoside 5'-phosphates.</text>
        <dbReference type="EC" id="3.1.11.6"/>
    </reaction>
</comment>
<comment type="subcellular location">
    <subcellularLocation>
        <location evidence="6">Cytoplasm</location>
    </subcellularLocation>
</comment>
<accession>A0A9D1H3U1</accession>
<name>A0A9D1H3U1_9FIRM</name>
<keyword evidence="5 6" id="KW-0269">Exonuclease</keyword>
<evidence type="ECO:0000256" key="3">
    <source>
        <dbReference type="ARBA" id="ARBA00022722"/>
    </source>
</evidence>
<protein>
    <recommendedName>
        <fullName evidence="6">Exodeoxyribonuclease 7 small subunit</fullName>
        <ecNumber evidence="6">3.1.11.6</ecNumber>
    </recommendedName>
    <alternativeName>
        <fullName evidence="6">Exodeoxyribonuclease VII small subunit</fullName>
        <shortName evidence="6">Exonuclease VII small subunit</shortName>
    </alternativeName>
</protein>
<keyword evidence="2 6" id="KW-0963">Cytoplasm</keyword>
<evidence type="ECO:0000256" key="6">
    <source>
        <dbReference type="HAMAP-Rule" id="MF_00337"/>
    </source>
</evidence>
<evidence type="ECO:0000256" key="2">
    <source>
        <dbReference type="ARBA" id="ARBA00022490"/>
    </source>
</evidence>
<dbReference type="GO" id="GO:0009318">
    <property type="term" value="C:exodeoxyribonuclease VII complex"/>
    <property type="evidence" value="ECO:0007669"/>
    <property type="project" value="UniProtKB-UniRule"/>
</dbReference>
<dbReference type="PANTHER" id="PTHR34137:SF1">
    <property type="entry name" value="EXODEOXYRIBONUCLEASE 7 SMALL SUBUNIT"/>
    <property type="match status" value="1"/>
</dbReference>
<reference evidence="7" key="1">
    <citation type="submission" date="2020-10" db="EMBL/GenBank/DDBJ databases">
        <authorList>
            <person name="Gilroy R."/>
        </authorList>
    </citation>
    <scope>NUCLEOTIDE SEQUENCE</scope>
    <source>
        <strain evidence="7">CHK181-108</strain>
    </source>
</reference>
<dbReference type="SUPFAM" id="SSF116842">
    <property type="entry name" value="XseB-like"/>
    <property type="match status" value="1"/>
</dbReference>
<dbReference type="GO" id="GO:0006308">
    <property type="term" value="P:DNA catabolic process"/>
    <property type="evidence" value="ECO:0007669"/>
    <property type="project" value="UniProtKB-UniRule"/>
</dbReference>
<dbReference type="InterPro" id="IPR003761">
    <property type="entry name" value="Exonuc_VII_S"/>
</dbReference>
<evidence type="ECO:0000313" key="7">
    <source>
        <dbReference type="EMBL" id="HIT86122.1"/>
    </source>
</evidence>
<dbReference type="HAMAP" id="MF_00337">
    <property type="entry name" value="Exonuc_7_S"/>
    <property type="match status" value="1"/>
</dbReference>
<proteinExistence type="inferred from homology"/>
<dbReference type="PANTHER" id="PTHR34137">
    <property type="entry name" value="EXODEOXYRIBONUCLEASE 7 SMALL SUBUNIT"/>
    <property type="match status" value="1"/>
</dbReference>
<comment type="function">
    <text evidence="6">Bidirectionally degrades single-stranded DNA into large acid-insoluble oligonucleotides, which are then degraded further into small acid-soluble oligonucleotides.</text>
</comment>
<dbReference type="PIRSF" id="PIRSF006488">
    <property type="entry name" value="Exonuc_VII_S"/>
    <property type="match status" value="1"/>
</dbReference>
<dbReference type="NCBIfam" id="TIGR01280">
    <property type="entry name" value="xseB"/>
    <property type="match status" value="1"/>
</dbReference>
<reference evidence="7" key="2">
    <citation type="journal article" date="2021" name="PeerJ">
        <title>Extensive microbial diversity within the chicken gut microbiome revealed by metagenomics and culture.</title>
        <authorList>
            <person name="Gilroy R."/>
            <person name="Ravi A."/>
            <person name="Getino M."/>
            <person name="Pursley I."/>
            <person name="Horton D.L."/>
            <person name="Alikhan N.F."/>
            <person name="Baker D."/>
            <person name="Gharbi K."/>
            <person name="Hall N."/>
            <person name="Watson M."/>
            <person name="Adriaenssens E.M."/>
            <person name="Foster-Nyarko E."/>
            <person name="Jarju S."/>
            <person name="Secka A."/>
            <person name="Antonio M."/>
            <person name="Oren A."/>
            <person name="Chaudhuri R.R."/>
            <person name="La Ragione R."/>
            <person name="Hildebrand F."/>
            <person name="Pallen M.J."/>
        </authorList>
    </citation>
    <scope>NUCLEOTIDE SEQUENCE</scope>
    <source>
        <strain evidence="7">CHK181-108</strain>
    </source>
</reference>
<dbReference type="GO" id="GO:0008855">
    <property type="term" value="F:exodeoxyribonuclease VII activity"/>
    <property type="evidence" value="ECO:0007669"/>
    <property type="project" value="UniProtKB-UniRule"/>
</dbReference>
<dbReference type="Gene3D" id="1.10.287.1040">
    <property type="entry name" value="Exonuclease VII, small subunit"/>
    <property type="match status" value="1"/>
</dbReference>
<evidence type="ECO:0000256" key="5">
    <source>
        <dbReference type="ARBA" id="ARBA00022839"/>
    </source>
</evidence>